<keyword evidence="6" id="KW-1185">Reference proteome</keyword>
<feature type="compositionally biased region" description="Acidic residues" evidence="1">
    <location>
        <begin position="167"/>
        <end position="178"/>
    </location>
</feature>
<proteinExistence type="predicted"/>
<dbReference type="InterPro" id="IPR013087">
    <property type="entry name" value="Znf_C2H2_type"/>
</dbReference>
<gene>
    <name evidence="3" type="ORF">BXYJ_LOCUS9372</name>
</gene>
<reference evidence="7" key="1">
    <citation type="submission" date="2016-11" db="UniProtKB">
        <authorList>
            <consortium name="WormBaseParasite"/>
        </authorList>
    </citation>
    <scope>IDENTIFICATION</scope>
</reference>
<dbReference type="Proteomes" id="UP000659654">
    <property type="component" value="Unassembled WGS sequence"/>
</dbReference>
<feature type="compositionally biased region" description="Acidic residues" evidence="1">
    <location>
        <begin position="187"/>
        <end position="199"/>
    </location>
</feature>
<evidence type="ECO:0000313" key="3">
    <source>
        <dbReference type="EMBL" id="CAD5226827.1"/>
    </source>
</evidence>
<dbReference type="PROSITE" id="PS00028">
    <property type="entry name" value="ZINC_FINGER_C2H2_1"/>
    <property type="match status" value="1"/>
</dbReference>
<feature type="region of interest" description="Disordered" evidence="1">
    <location>
        <begin position="92"/>
        <end position="222"/>
    </location>
</feature>
<dbReference type="WBParaSite" id="BXY_0756600.1">
    <property type="protein sequence ID" value="BXY_0756600.1"/>
    <property type="gene ID" value="BXY_0756600"/>
</dbReference>
<dbReference type="EMBL" id="CAJFDI010000004">
    <property type="protein sequence ID" value="CAD5226827.1"/>
    <property type="molecule type" value="Genomic_DNA"/>
</dbReference>
<evidence type="ECO:0000313" key="7">
    <source>
        <dbReference type="WBParaSite" id="BXY_0756600.1"/>
    </source>
</evidence>
<sequence>MVLPSTSANSSGIPLENWMRNKPFVSAQRRYDNARVREHEIKQRICEECGKVISGGDSIFQHHVVSHEAAFICYQLYHFEKGNIMPRSYFGKHEAKHQKQENKSPIKVEEPSPSSEKRSFRKTILSQHIKERPAKKPKITPAFKPAPREERFIQDEVVEPQLSSESDTTESTDDEEVPELITGSSESDSEGSYVEEEMPDEYRSLAQGTSSRGRQRKPRPII</sequence>
<evidence type="ECO:0000313" key="4">
    <source>
        <dbReference type="EMBL" id="CAG9116332.1"/>
    </source>
</evidence>
<feature type="compositionally biased region" description="Basic residues" evidence="1">
    <location>
        <begin position="213"/>
        <end position="222"/>
    </location>
</feature>
<evidence type="ECO:0000259" key="2">
    <source>
        <dbReference type="PROSITE" id="PS00028"/>
    </source>
</evidence>
<dbReference type="Proteomes" id="UP000095284">
    <property type="component" value="Unplaced"/>
</dbReference>
<evidence type="ECO:0000256" key="1">
    <source>
        <dbReference type="SAM" id="MobiDB-lite"/>
    </source>
</evidence>
<dbReference type="AlphaFoldDB" id="A0A1I7S3I5"/>
<feature type="domain" description="C2H2-type" evidence="2">
    <location>
        <begin position="46"/>
        <end position="67"/>
    </location>
</feature>
<dbReference type="EMBL" id="CAJFCV020000004">
    <property type="protein sequence ID" value="CAG9116332.1"/>
    <property type="molecule type" value="Genomic_DNA"/>
</dbReference>
<dbReference type="OrthoDB" id="5872548at2759"/>
<dbReference type="Proteomes" id="UP000582659">
    <property type="component" value="Unassembled WGS sequence"/>
</dbReference>
<reference evidence="4" key="2">
    <citation type="submission" date="2020-08" db="EMBL/GenBank/DDBJ databases">
        <authorList>
            <person name="Kikuchi T."/>
        </authorList>
    </citation>
    <scope>NUCLEOTIDE SEQUENCE</scope>
    <source>
        <strain evidence="3">Ka4C1</strain>
    </source>
</reference>
<evidence type="ECO:0000313" key="6">
    <source>
        <dbReference type="Proteomes" id="UP000659654"/>
    </source>
</evidence>
<protein>
    <submittedName>
        <fullName evidence="3">(pine wood nematode) hypothetical protein</fullName>
    </submittedName>
    <submittedName>
        <fullName evidence="7">C2H2-type domain-containing protein</fullName>
    </submittedName>
</protein>
<accession>A0A1I7S3I5</accession>
<name>A0A1I7S3I5_BURXY</name>
<evidence type="ECO:0000313" key="5">
    <source>
        <dbReference type="Proteomes" id="UP000095284"/>
    </source>
</evidence>
<organism evidence="5 7">
    <name type="scientific">Bursaphelenchus xylophilus</name>
    <name type="common">Pinewood nematode worm</name>
    <name type="synonym">Aphelenchoides xylophilus</name>
    <dbReference type="NCBI Taxonomy" id="6326"/>
    <lineage>
        <taxon>Eukaryota</taxon>
        <taxon>Metazoa</taxon>
        <taxon>Ecdysozoa</taxon>
        <taxon>Nematoda</taxon>
        <taxon>Chromadorea</taxon>
        <taxon>Rhabditida</taxon>
        <taxon>Tylenchina</taxon>
        <taxon>Tylenchomorpha</taxon>
        <taxon>Aphelenchoidea</taxon>
        <taxon>Aphelenchoididae</taxon>
        <taxon>Bursaphelenchus</taxon>
    </lineage>
</organism>
<feature type="compositionally biased region" description="Basic and acidic residues" evidence="1">
    <location>
        <begin position="92"/>
        <end position="118"/>
    </location>
</feature>